<reference evidence="1" key="1">
    <citation type="journal article" date="2003" name="Genome Biol.">
        <title>An integrated gene annotation and transcriptional profiling approach towards the full gene content of the Drosophila genome.</title>
        <authorList>
            <person name="Hild M."/>
            <person name="Beckmann B."/>
            <person name="Haas S.A."/>
            <person name="Koch B."/>
            <person name="Solovyev V."/>
            <person name="Busold C."/>
            <person name="Fellenberg K."/>
            <person name="Boutros M."/>
            <person name="Vingron M."/>
            <person name="Sauer F."/>
            <person name="Hoheisel J.D."/>
            <person name="Paro R."/>
        </authorList>
    </citation>
    <scope>NUCLEOTIDE SEQUENCE</scope>
</reference>
<dbReference type="AlphaFoldDB" id="Q6IJR9"/>
<evidence type="ECO:0000313" key="1">
    <source>
        <dbReference type="EMBL" id="DAA04153.1"/>
    </source>
</evidence>
<proteinExistence type="predicted"/>
<gene>
    <name evidence="1" type="ORF">HDC14379</name>
</gene>
<dbReference type="EMBL" id="BK002647">
    <property type="protein sequence ID" value="DAA04153.1"/>
    <property type="molecule type" value="Genomic_DNA"/>
</dbReference>
<sequence length="135" mass="15028">MPKAEICNAGEWELGRRSSSHSVALQLPLPRPLAPLHFSTLAEVRLRLTFISWANRQEGNFSYQKHKPLNAAREIKRTCASSPKSEALSASDAKLLPKNYDLASKTARCRWDELDELDECVGCVGGGEKFFPEPS</sequence>
<protein>
    <submittedName>
        <fullName evidence="1">HDC14379</fullName>
    </submittedName>
</protein>
<accession>Q6IJR9</accession>
<organism evidence="1">
    <name type="scientific">Drosophila melanogaster</name>
    <name type="common">Fruit fly</name>
    <dbReference type="NCBI Taxonomy" id="7227"/>
    <lineage>
        <taxon>Eukaryota</taxon>
        <taxon>Metazoa</taxon>
        <taxon>Ecdysozoa</taxon>
        <taxon>Arthropoda</taxon>
        <taxon>Hexapoda</taxon>
        <taxon>Insecta</taxon>
        <taxon>Pterygota</taxon>
        <taxon>Neoptera</taxon>
        <taxon>Endopterygota</taxon>
        <taxon>Diptera</taxon>
        <taxon>Brachycera</taxon>
        <taxon>Muscomorpha</taxon>
        <taxon>Ephydroidea</taxon>
        <taxon>Drosophilidae</taxon>
        <taxon>Drosophila</taxon>
        <taxon>Sophophora</taxon>
    </lineage>
</organism>
<name>Q6IJR9_DROME</name>